<name>A0ABT2UKE5_9BACL</name>
<accession>A0ABT2UKE5</accession>
<comment type="caution">
    <text evidence="1">The sequence shown here is derived from an EMBL/GenBank/DDBJ whole genome shotgun (WGS) entry which is preliminary data.</text>
</comment>
<dbReference type="RefSeq" id="WP_262686163.1">
    <property type="nucleotide sequence ID" value="NZ_JAOQIO010000092.1"/>
</dbReference>
<evidence type="ECO:0000313" key="2">
    <source>
        <dbReference type="Proteomes" id="UP001652445"/>
    </source>
</evidence>
<organism evidence="1 2">
    <name type="scientific">Paenibacillus baimaensis</name>
    <dbReference type="NCBI Taxonomy" id="2982185"/>
    <lineage>
        <taxon>Bacteria</taxon>
        <taxon>Bacillati</taxon>
        <taxon>Bacillota</taxon>
        <taxon>Bacilli</taxon>
        <taxon>Bacillales</taxon>
        <taxon>Paenibacillaceae</taxon>
        <taxon>Paenibacillus</taxon>
    </lineage>
</organism>
<sequence>MNAANFNLLYEEIVINTLQAHGYFPKGQSLFITKGTMVAALLRSSFRGEQATDIIFCIRHAFLRDHVTLTTKNVYLKDAVDYPFRFSIIKFTEKDLFAVKYTPINYSRARLEMTFESIYYGDTDAEDTKEITDQLEIMTDNIIKYGPQIMNLLSPKKSCGYISQNNRGAWIEKVWLEDYENHIYEQN</sequence>
<evidence type="ECO:0000313" key="1">
    <source>
        <dbReference type="EMBL" id="MCU6795115.1"/>
    </source>
</evidence>
<reference evidence="1 2" key="1">
    <citation type="submission" date="2022-09" db="EMBL/GenBank/DDBJ databases">
        <authorList>
            <person name="Han X.L."/>
            <person name="Wang Q."/>
            <person name="Lu T."/>
        </authorList>
    </citation>
    <scope>NUCLEOTIDE SEQUENCE [LARGE SCALE GENOMIC DNA]</scope>
    <source>
        <strain evidence="1 2">WQ 127069</strain>
    </source>
</reference>
<protein>
    <submittedName>
        <fullName evidence="1">Uncharacterized protein</fullName>
    </submittedName>
</protein>
<proteinExistence type="predicted"/>
<keyword evidence="2" id="KW-1185">Reference proteome</keyword>
<dbReference type="Proteomes" id="UP001652445">
    <property type="component" value="Unassembled WGS sequence"/>
</dbReference>
<gene>
    <name evidence="1" type="ORF">OB236_23685</name>
</gene>
<dbReference type="EMBL" id="JAOQIO010000092">
    <property type="protein sequence ID" value="MCU6795115.1"/>
    <property type="molecule type" value="Genomic_DNA"/>
</dbReference>